<organism evidence="1 2">
    <name type="scientific">Puccinia striiformis f. sp. tritici</name>
    <dbReference type="NCBI Taxonomy" id="168172"/>
    <lineage>
        <taxon>Eukaryota</taxon>
        <taxon>Fungi</taxon>
        <taxon>Dikarya</taxon>
        <taxon>Basidiomycota</taxon>
        <taxon>Pucciniomycotina</taxon>
        <taxon>Pucciniomycetes</taxon>
        <taxon>Pucciniales</taxon>
        <taxon>Pucciniaceae</taxon>
        <taxon>Puccinia</taxon>
    </lineage>
</organism>
<name>A0ACC0EEH7_9BASI</name>
<comment type="caution">
    <text evidence="1">The sequence shown here is derived from an EMBL/GenBank/DDBJ whole genome shotgun (WGS) entry which is preliminary data.</text>
</comment>
<reference evidence="2" key="2">
    <citation type="journal article" date="2018" name="Mol. Plant Microbe Interact.">
        <title>Genome sequence resources for the wheat stripe rust pathogen (Puccinia striiformis f. sp. tritici) and the barley stripe rust pathogen (Puccinia striiformis f. sp. hordei).</title>
        <authorList>
            <person name="Xia C."/>
            <person name="Wang M."/>
            <person name="Yin C."/>
            <person name="Cornejo O.E."/>
            <person name="Hulbert S.H."/>
            <person name="Chen X."/>
        </authorList>
    </citation>
    <scope>NUCLEOTIDE SEQUENCE [LARGE SCALE GENOMIC DNA]</scope>
    <source>
        <strain evidence="2">93-210</strain>
    </source>
</reference>
<reference evidence="2" key="1">
    <citation type="journal article" date="2018" name="BMC Genomics">
        <title>Genomic insights into host adaptation between the wheat stripe rust pathogen (Puccinia striiformis f. sp. tritici) and the barley stripe rust pathogen (Puccinia striiformis f. sp. hordei).</title>
        <authorList>
            <person name="Xia C."/>
            <person name="Wang M."/>
            <person name="Yin C."/>
            <person name="Cornejo O.E."/>
            <person name="Hulbert S.H."/>
            <person name="Chen X."/>
        </authorList>
    </citation>
    <scope>NUCLEOTIDE SEQUENCE [LARGE SCALE GENOMIC DNA]</scope>
    <source>
        <strain evidence="2">93-210</strain>
    </source>
</reference>
<evidence type="ECO:0000313" key="2">
    <source>
        <dbReference type="Proteomes" id="UP001060170"/>
    </source>
</evidence>
<protein>
    <submittedName>
        <fullName evidence="1">Uncharacterized protein</fullName>
    </submittedName>
</protein>
<keyword evidence="2" id="KW-1185">Reference proteome</keyword>
<evidence type="ECO:0000313" key="1">
    <source>
        <dbReference type="EMBL" id="KAI7951646.1"/>
    </source>
</evidence>
<sequence length="732" mass="81375">MPTEHLVQRMWSPSGVNLRQKVFNMSDQKLIEHIKQLSISTYGQEVKPKQLEGILNLINGRNTFYLAGTGHGKSRVAEMYLMLFPSKSHPVVLTLNPLDTLGDNQVLEKQNAGFTAINLTAANFTPEIAEEVKAGLYQFVYLSPEIFLNNNVFSKTYFSSEFQQRLALIVVDEAHMIYIWGLVDSSTSKKSTSAHYRFEDYGIFRPSYGKLGAQLLFRNDKPILLLSATCRPVAIQEILKSLKLSDDSIDLIKGELTRPEIRIIRVPMAKSLASSLDAIKLIPSSRNVADDEMVPTLVYSGSRNRTMTLMEVISLGRETPGSADTPDSKCVRRFHSCTGDEDKVTCAADFAAGKFPVISCTMALGLGQNWKRVRMVSHVGRGDPANICQMIGRCGRDGNNGLAVMFMEKTRRGGKNHIHQFTRGATQTDLDRMDALAITPLCLRVAFSMDNLCGYVPLWADDPLYLSEQAREVKMGMPICKCSNCAPEAAEKVIQALAVANKSNFDNILNDTFTTPEIYNLSSKYPAKSSSHKKRKFTKDDKDELSDFAMMLITDLYHHYNTEVSPGGILQPSDLFDKDECDAILASLDNINEIKDVRGVIGGESFTGQTEWVFKWICDYKANLLAGRPAKTPSTPVTKKPRHRAPREFSSASSSQKSIGVGPSPRTKSTKAPDAETKQRVSLEKQAIKKAAKEIEEKRKIQVAQIMAESRREEEERIAGKQANMVGAVGKE</sequence>
<proteinExistence type="predicted"/>
<gene>
    <name evidence="1" type="ORF">MJO28_007330</name>
</gene>
<dbReference type="EMBL" id="CM045871">
    <property type="protein sequence ID" value="KAI7951646.1"/>
    <property type="molecule type" value="Genomic_DNA"/>
</dbReference>
<accession>A0ACC0EEH7</accession>
<reference evidence="1 2" key="3">
    <citation type="journal article" date="2022" name="Microbiol. Spectr.">
        <title>Folding features and dynamics of 3D genome architecture in plant fungal pathogens.</title>
        <authorList>
            <person name="Xia C."/>
        </authorList>
    </citation>
    <scope>NUCLEOTIDE SEQUENCE [LARGE SCALE GENOMIC DNA]</scope>
    <source>
        <strain evidence="1 2">93-210</strain>
    </source>
</reference>
<dbReference type="Proteomes" id="UP001060170">
    <property type="component" value="Chromosome 7"/>
</dbReference>